<feature type="region of interest" description="Disordered" evidence="1">
    <location>
        <begin position="114"/>
        <end position="158"/>
    </location>
</feature>
<reference evidence="2 3" key="1">
    <citation type="submission" date="2016-01" db="EMBL/GenBank/DDBJ databases">
        <authorList>
            <person name="Oliw E.H."/>
        </authorList>
    </citation>
    <scope>NUCLEOTIDE SEQUENCE [LARGE SCALE GENOMIC DNA]</scope>
    <source>
        <strain evidence="2 3">Kerr 14</strain>
    </source>
</reference>
<feature type="compositionally biased region" description="Basic and acidic residues" evidence="1">
    <location>
        <begin position="149"/>
        <end position="158"/>
    </location>
</feature>
<proteinExistence type="predicted"/>
<dbReference type="EMBL" id="FBWC01000037">
    <property type="protein sequence ID" value="CUX66246.1"/>
    <property type="molecule type" value="Genomic_DNA"/>
</dbReference>
<name>A0A1S7SC52_AGRTU</name>
<gene>
    <name evidence="2" type="ORF">AGR4C_pa60092</name>
</gene>
<evidence type="ECO:0000313" key="2">
    <source>
        <dbReference type="EMBL" id="CUX66246.1"/>
    </source>
</evidence>
<dbReference type="AlphaFoldDB" id="A0A1S7SC52"/>
<feature type="compositionally biased region" description="Low complexity" evidence="1">
    <location>
        <begin position="136"/>
        <end position="146"/>
    </location>
</feature>
<sequence>MPSVPWRGEASLAASRSQAAPRRGNAGSMSRPGMVFIDGLQIVFVIEFVARQNAELVAGPEKRDWNHQGAGKLEGVVLRKGKIGVHLRLHLWSGPFPLDGSRQCPEPVAIIAKAQPKRPQLATGPRQRVDRRRSGSRPGSHPSRAGLGRLDRSASDRQ</sequence>
<protein>
    <submittedName>
        <fullName evidence="2">Uncharacterized protein</fullName>
    </submittedName>
</protein>
<organism evidence="2 3">
    <name type="scientific">Agrobacterium tumefaciens str. Kerr 14</name>
    <dbReference type="NCBI Taxonomy" id="1183424"/>
    <lineage>
        <taxon>Bacteria</taxon>
        <taxon>Pseudomonadati</taxon>
        <taxon>Pseudomonadota</taxon>
        <taxon>Alphaproteobacteria</taxon>
        <taxon>Hyphomicrobiales</taxon>
        <taxon>Rhizobiaceae</taxon>
        <taxon>Rhizobium/Agrobacterium group</taxon>
        <taxon>Agrobacterium</taxon>
        <taxon>Agrobacterium tumefaciens complex</taxon>
    </lineage>
</organism>
<feature type="region of interest" description="Disordered" evidence="1">
    <location>
        <begin position="1"/>
        <end position="30"/>
    </location>
</feature>
<dbReference type="Proteomes" id="UP000191897">
    <property type="component" value="Unassembled WGS sequence"/>
</dbReference>
<evidence type="ECO:0000313" key="3">
    <source>
        <dbReference type="Proteomes" id="UP000191897"/>
    </source>
</evidence>
<evidence type="ECO:0000256" key="1">
    <source>
        <dbReference type="SAM" id="MobiDB-lite"/>
    </source>
</evidence>
<accession>A0A1S7SC52</accession>